<dbReference type="PANTHER" id="PTHR30543:SF21">
    <property type="entry name" value="NAD(P)H-DEPENDENT FMN REDUCTASE LOT6"/>
    <property type="match status" value="1"/>
</dbReference>
<evidence type="ECO:0000259" key="1">
    <source>
        <dbReference type="Pfam" id="PF03358"/>
    </source>
</evidence>
<evidence type="ECO:0000313" key="2">
    <source>
        <dbReference type="EMBL" id="TFC01031.1"/>
    </source>
</evidence>
<proteinExistence type="predicted"/>
<dbReference type="Pfam" id="PF03358">
    <property type="entry name" value="FMN_red"/>
    <property type="match status" value="1"/>
</dbReference>
<reference evidence="2 3" key="1">
    <citation type="submission" date="2019-03" db="EMBL/GenBank/DDBJ databases">
        <title>Genomics of glacier-inhabiting Cryobacterium strains.</title>
        <authorList>
            <person name="Liu Q."/>
            <person name="Xin Y.-H."/>
        </authorList>
    </citation>
    <scope>NUCLEOTIDE SEQUENCE [LARGE SCALE GENOMIC DNA]</scope>
    <source>
        <strain evidence="2 3">RHLS22-1</strain>
    </source>
</reference>
<dbReference type="GO" id="GO:0005829">
    <property type="term" value="C:cytosol"/>
    <property type="evidence" value="ECO:0007669"/>
    <property type="project" value="TreeGrafter"/>
</dbReference>
<dbReference type="InterPro" id="IPR029039">
    <property type="entry name" value="Flavoprotein-like_sf"/>
</dbReference>
<protein>
    <submittedName>
        <fullName evidence="2">NADPH-dependent oxidoreductase</fullName>
    </submittedName>
</protein>
<dbReference type="Gene3D" id="3.40.50.360">
    <property type="match status" value="1"/>
</dbReference>
<dbReference type="Proteomes" id="UP000297907">
    <property type="component" value="Unassembled WGS sequence"/>
</dbReference>
<keyword evidence="3" id="KW-1185">Reference proteome</keyword>
<feature type="domain" description="NADPH-dependent FMN reductase-like" evidence="1">
    <location>
        <begin position="1"/>
        <end position="145"/>
    </location>
</feature>
<dbReference type="PANTHER" id="PTHR30543">
    <property type="entry name" value="CHROMATE REDUCTASE"/>
    <property type="match status" value="1"/>
</dbReference>
<dbReference type="InterPro" id="IPR005025">
    <property type="entry name" value="FMN_Rdtase-like_dom"/>
</dbReference>
<dbReference type="OrthoDB" id="9812295at2"/>
<comment type="caution">
    <text evidence="2">The sequence shown here is derived from an EMBL/GenBank/DDBJ whole genome shotgun (WGS) entry which is preliminary data.</text>
</comment>
<dbReference type="InterPro" id="IPR050712">
    <property type="entry name" value="NAD(P)H-dep_reductase"/>
</dbReference>
<dbReference type="AlphaFoldDB" id="A0A4R8W3I2"/>
<dbReference type="EMBL" id="SOFL01000036">
    <property type="protein sequence ID" value="TFC01031.1"/>
    <property type="molecule type" value="Genomic_DNA"/>
</dbReference>
<accession>A0A4R8W3I2</accession>
<evidence type="ECO:0000313" key="3">
    <source>
        <dbReference type="Proteomes" id="UP000297907"/>
    </source>
</evidence>
<sequence>MDIIVLVASVHPGRVRLPIGQWVKDRVAADTRFDVDFVDLAALNLPMMNEPNHPRLAQYALPNTPAWSARVTLADAFLFVTPESNHSYAPSLKNAIDYLYAEWHGKRAGFVSYGGGSGGTRGVRAMDAVLHAIGLTQSPLTLAIPNVRSRVRNNQFSASSGEQQHLGTMLDDLTVG</sequence>
<dbReference type="RefSeq" id="WP_134454010.1">
    <property type="nucleotide sequence ID" value="NZ_SOFL01000036.1"/>
</dbReference>
<dbReference type="SUPFAM" id="SSF52218">
    <property type="entry name" value="Flavoproteins"/>
    <property type="match status" value="1"/>
</dbReference>
<name>A0A4R8W3I2_9MICO</name>
<gene>
    <name evidence="2" type="ORF">E3O42_11165</name>
</gene>
<dbReference type="GO" id="GO:0016491">
    <property type="term" value="F:oxidoreductase activity"/>
    <property type="evidence" value="ECO:0007669"/>
    <property type="project" value="InterPro"/>
</dbReference>
<dbReference type="GO" id="GO:0010181">
    <property type="term" value="F:FMN binding"/>
    <property type="evidence" value="ECO:0007669"/>
    <property type="project" value="TreeGrafter"/>
</dbReference>
<organism evidence="2 3">
    <name type="scientific">Cryobacterium adonitolivorans</name>
    <dbReference type="NCBI Taxonomy" id="1259189"/>
    <lineage>
        <taxon>Bacteria</taxon>
        <taxon>Bacillati</taxon>
        <taxon>Actinomycetota</taxon>
        <taxon>Actinomycetes</taxon>
        <taxon>Micrococcales</taxon>
        <taxon>Microbacteriaceae</taxon>
        <taxon>Cryobacterium</taxon>
    </lineage>
</organism>